<comment type="caution">
    <text evidence="10">The sequence shown here is derived from an EMBL/GenBank/DDBJ whole genome shotgun (WGS) entry which is preliminary data.</text>
</comment>
<protein>
    <submittedName>
        <fullName evidence="10">Trimeric intracellular cation channel family protein</fullName>
    </submittedName>
</protein>
<comment type="similarity">
    <text evidence="2">Belongs to the UPF0126 family.</text>
</comment>
<reference evidence="10 11" key="1">
    <citation type="submission" date="2019-10" db="EMBL/GenBank/DDBJ databases">
        <title>Genome diversity of Sutterella seckii.</title>
        <authorList>
            <person name="Chaplin A.V."/>
            <person name="Sokolova S.R."/>
            <person name="Mosin K.A."/>
            <person name="Ivanova E.L."/>
            <person name="Kochetkova T.O."/>
            <person name="Goltsov A.Y."/>
            <person name="Trofimov D.Y."/>
            <person name="Efimov B.A."/>
        </authorList>
    </citation>
    <scope>NUCLEOTIDE SEQUENCE [LARGE SCALE GENOMIC DNA]</scope>
    <source>
        <strain evidence="10 11">ASD393</strain>
    </source>
</reference>
<evidence type="ECO:0000256" key="7">
    <source>
        <dbReference type="SAM" id="MobiDB-lite"/>
    </source>
</evidence>
<accession>A0A6I1EUR0</accession>
<sequence length="301" mass="32800">MIGEPVFAALAQNTALVDAIGMLGFALAGILAAQGRGVDPVGVFILAFTSAFGGLTIRDLLLDLRPFYWVEHEAITWLILVFTIFAPAIVKRFTRSFAHELFLWADAVGLGVFCASGTLLAWEKGIPPLSCTLVGVGTGILGGVMRDVLLNRMPAALSDRKPYGLAGFVGCWLCVILLSDGVRPEATVYVTAATIVLFRMFTLKVNWEIRYRSELAKKIFPGNGPVSLARMLKGRRRTGENGNSAASRPKEARREKTTRREDAAHGTLPRYSANVLPQRRDYPKEKPANKPSAGSSQKPRK</sequence>
<keyword evidence="5 8" id="KW-1133">Transmembrane helix</keyword>
<evidence type="ECO:0000256" key="1">
    <source>
        <dbReference type="ARBA" id="ARBA00004651"/>
    </source>
</evidence>
<dbReference type="Proteomes" id="UP000430564">
    <property type="component" value="Unassembled WGS sequence"/>
</dbReference>
<dbReference type="OrthoDB" id="9791874at2"/>
<dbReference type="InterPro" id="IPR005115">
    <property type="entry name" value="Gly_transporter"/>
</dbReference>
<name>A0A6I1EUR0_9BURK</name>
<proteinExistence type="inferred from homology"/>
<evidence type="ECO:0000256" key="4">
    <source>
        <dbReference type="ARBA" id="ARBA00022692"/>
    </source>
</evidence>
<dbReference type="PANTHER" id="PTHR30506:SF3">
    <property type="entry name" value="UPF0126 INNER MEMBRANE PROTEIN YADS-RELATED"/>
    <property type="match status" value="1"/>
</dbReference>
<evidence type="ECO:0000313" key="11">
    <source>
        <dbReference type="Proteomes" id="UP000430564"/>
    </source>
</evidence>
<dbReference type="PANTHER" id="PTHR30506">
    <property type="entry name" value="INNER MEMBRANE PROTEIN"/>
    <property type="match status" value="1"/>
</dbReference>
<evidence type="ECO:0000256" key="8">
    <source>
        <dbReference type="SAM" id="Phobius"/>
    </source>
</evidence>
<evidence type="ECO:0000313" key="10">
    <source>
        <dbReference type="EMBL" id="KAB7663041.1"/>
    </source>
</evidence>
<gene>
    <name evidence="10" type="ORF">GBM95_00615</name>
</gene>
<evidence type="ECO:0000256" key="2">
    <source>
        <dbReference type="ARBA" id="ARBA00008193"/>
    </source>
</evidence>
<evidence type="ECO:0000256" key="5">
    <source>
        <dbReference type="ARBA" id="ARBA00022989"/>
    </source>
</evidence>
<dbReference type="RefSeq" id="WP_152157314.1">
    <property type="nucleotide sequence ID" value="NZ_WEHX01000002.1"/>
</dbReference>
<feature type="transmembrane region" description="Helical" evidence="8">
    <location>
        <begin position="126"/>
        <end position="150"/>
    </location>
</feature>
<comment type="subcellular location">
    <subcellularLocation>
        <location evidence="1">Cell membrane</location>
        <topology evidence="1">Multi-pass membrane protein</topology>
    </subcellularLocation>
</comment>
<feature type="transmembrane region" description="Helical" evidence="8">
    <location>
        <begin position="102"/>
        <end position="120"/>
    </location>
</feature>
<dbReference type="Pfam" id="PF03458">
    <property type="entry name" value="Gly_transporter"/>
    <property type="match status" value="2"/>
</dbReference>
<keyword evidence="4 8" id="KW-0812">Transmembrane</keyword>
<feature type="domain" description="Glycine transporter" evidence="9">
    <location>
        <begin position="103"/>
        <end position="177"/>
    </location>
</feature>
<feature type="domain" description="Glycine transporter" evidence="9">
    <location>
        <begin position="16"/>
        <end position="85"/>
    </location>
</feature>
<feature type="compositionally biased region" description="Basic and acidic residues" evidence="7">
    <location>
        <begin position="248"/>
        <end position="264"/>
    </location>
</feature>
<evidence type="ECO:0000256" key="6">
    <source>
        <dbReference type="ARBA" id="ARBA00023136"/>
    </source>
</evidence>
<evidence type="ECO:0000259" key="9">
    <source>
        <dbReference type="Pfam" id="PF03458"/>
    </source>
</evidence>
<feature type="region of interest" description="Disordered" evidence="7">
    <location>
        <begin position="233"/>
        <end position="301"/>
    </location>
</feature>
<feature type="transmembrane region" description="Helical" evidence="8">
    <location>
        <begin position="188"/>
        <end position="207"/>
    </location>
</feature>
<feature type="transmembrane region" description="Helical" evidence="8">
    <location>
        <begin position="43"/>
        <end position="62"/>
    </location>
</feature>
<feature type="transmembrane region" description="Helical" evidence="8">
    <location>
        <begin position="74"/>
        <end position="90"/>
    </location>
</feature>
<evidence type="ECO:0000256" key="3">
    <source>
        <dbReference type="ARBA" id="ARBA00022475"/>
    </source>
</evidence>
<feature type="compositionally biased region" description="Basic and acidic residues" evidence="7">
    <location>
        <begin position="278"/>
        <end position="288"/>
    </location>
</feature>
<organism evidence="10 11">
    <name type="scientific">Sutterella seckii</name>
    <dbReference type="NCBI Taxonomy" id="1944635"/>
    <lineage>
        <taxon>Bacteria</taxon>
        <taxon>Pseudomonadati</taxon>
        <taxon>Pseudomonadota</taxon>
        <taxon>Betaproteobacteria</taxon>
        <taxon>Burkholderiales</taxon>
        <taxon>Sutterellaceae</taxon>
        <taxon>Sutterella</taxon>
    </lineage>
</organism>
<dbReference type="GO" id="GO:0005886">
    <property type="term" value="C:plasma membrane"/>
    <property type="evidence" value="ECO:0007669"/>
    <property type="project" value="UniProtKB-SubCell"/>
</dbReference>
<dbReference type="AlphaFoldDB" id="A0A6I1EUR0"/>
<feature type="transmembrane region" description="Helical" evidence="8">
    <location>
        <begin position="162"/>
        <end position="182"/>
    </location>
</feature>
<keyword evidence="6 8" id="KW-0472">Membrane</keyword>
<keyword evidence="3" id="KW-1003">Cell membrane</keyword>
<feature type="transmembrane region" description="Helical" evidence="8">
    <location>
        <begin position="6"/>
        <end position="31"/>
    </location>
</feature>
<feature type="compositionally biased region" description="Polar residues" evidence="7">
    <location>
        <begin position="292"/>
        <end position="301"/>
    </location>
</feature>
<dbReference type="EMBL" id="WEHX01000002">
    <property type="protein sequence ID" value="KAB7663041.1"/>
    <property type="molecule type" value="Genomic_DNA"/>
</dbReference>